<evidence type="ECO:0000313" key="3">
    <source>
        <dbReference type="Proteomes" id="UP000423396"/>
    </source>
</evidence>
<dbReference type="KEGG" id="sazo:D1868_10045"/>
<evidence type="ECO:0000256" key="1">
    <source>
        <dbReference type="SAM" id="Phobius"/>
    </source>
</evidence>
<keyword evidence="1" id="KW-0472">Membrane</keyword>
<organism evidence="2 3">
    <name type="scientific">Stygiolobus azoricus</name>
    <dbReference type="NCBI Taxonomy" id="41675"/>
    <lineage>
        <taxon>Archaea</taxon>
        <taxon>Thermoproteota</taxon>
        <taxon>Thermoprotei</taxon>
        <taxon>Sulfolobales</taxon>
        <taxon>Sulfolobaceae</taxon>
        <taxon>Stygiolobus</taxon>
    </lineage>
</organism>
<dbReference type="Proteomes" id="UP000423396">
    <property type="component" value="Chromosome"/>
</dbReference>
<dbReference type="GeneID" id="42799414"/>
<sequence length="510" mass="57860">MKISIIGIIVILVSLLTLANVSVGSQGRMISFVKQCGSNILIVYSNGSVMLENPFREILFITQINFTRIIGLSQPIVYPWGVKQYPESFEHNVLIFLNQSGYYGLILPSFYPALLVLNSTNITYIPPMSFPLTVKMVIYVSPYFPNMNAEIINNYLVQYNNSEVIISSLSNAVINSLNLSINDLKVFENATVVNNVILDRQGNVIYPSIYNLGYSNVTSVYFYQGNYFYEWNCTLYEDGTVIYRLNFSSGITKIYSYNGSLYVFFSNGYLLDNKHLIFIGKYYNFLDNQYVIINNTVYGLNLEKLSPQYNFTPIYYYDGIVMGNNLSILVPNNMTFVRVREVGLPPESIWIINDSGILYYTDKPSVEVFNLSKMSFYSVLPFYVKSYGNYTVLFSPVYQRLSLEASVVPLNLTITLFYTPLDNYRLTVHADITSSYTIIILPAGYYTVTYGNNKVVVKLTNGSTTLVLTETTYHTTRGSPHRSLDASAFVLALVGIAVIIILILRNIIKR</sequence>
<name>A0A650CR20_9CREN</name>
<accession>A0A650CR20</accession>
<keyword evidence="1" id="KW-1133">Transmembrane helix</keyword>
<gene>
    <name evidence="2" type="ORF">D1868_10045</name>
</gene>
<evidence type="ECO:0000313" key="2">
    <source>
        <dbReference type="EMBL" id="QGR20294.1"/>
    </source>
</evidence>
<keyword evidence="3" id="KW-1185">Reference proteome</keyword>
<protein>
    <submittedName>
        <fullName evidence="2">Uncharacterized protein</fullName>
    </submittedName>
</protein>
<dbReference type="RefSeq" id="WP_156007744.1">
    <property type="nucleotide sequence ID" value="NZ_CP045483.1"/>
</dbReference>
<reference evidence="2 3" key="1">
    <citation type="submission" date="2019-10" db="EMBL/GenBank/DDBJ databases">
        <title>Genome Sequences from Six Type Strain Members of the Archaeal Family Sulfolobaceae: Acidianus ambivalens, Acidianus infernus, Metallosphaera prunae, Stygiolobus azoricus, Sulfolobus metallicus, and Sulfurisphaera ohwakuensis.</title>
        <authorList>
            <person name="Counts J.A."/>
            <person name="Kelly R.M."/>
        </authorList>
    </citation>
    <scope>NUCLEOTIDE SEQUENCE [LARGE SCALE GENOMIC DNA]</scope>
    <source>
        <strain evidence="2 3">FC6</strain>
    </source>
</reference>
<feature type="transmembrane region" description="Helical" evidence="1">
    <location>
        <begin position="486"/>
        <end position="504"/>
    </location>
</feature>
<proteinExistence type="predicted"/>
<dbReference type="EMBL" id="CP045483">
    <property type="protein sequence ID" value="QGR20294.1"/>
    <property type="molecule type" value="Genomic_DNA"/>
</dbReference>
<dbReference type="AlphaFoldDB" id="A0A650CR20"/>
<keyword evidence="1" id="KW-0812">Transmembrane</keyword>